<dbReference type="Gramene" id="PGSC0003DMT400092626">
    <property type="protein sequence ID" value="PGSC0003DMT400092626"/>
    <property type="gene ID" value="PGSC0003DMG400042197"/>
</dbReference>
<reference evidence="1" key="2">
    <citation type="submission" date="2015-06" db="UniProtKB">
        <authorList>
            <consortium name="EnsemblPlants"/>
        </authorList>
    </citation>
    <scope>IDENTIFICATION</scope>
    <source>
        <strain evidence="1">DM1-3 516 R44</strain>
    </source>
</reference>
<name>M1DQ75_SOLTU</name>
<dbReference type="eggNOG" id="KOG1347">
    <property type="taxonomic scope" value="Eukaryota"/>
</dbReference>
<dbReference type="InParanoid" id="M1DQ75"/>
<protein>
    <submittedName>
        <fullName evidence="1">MATE efflux family protein</fullName>
    </submittedName>
</protein>
<keyword evidence="2" id="KW-1185">Reference proteome</keyword>
<organism evidence="1 2">
    <name type="scientific">Solanum tuberosum</name>
    <name type="common">Potato</name>
    <dbReference type="NCBI Taxonomy" id="4113"/>
    <lineage>
        <taxon>Eukaryota</taxon>
        <taxon>Viridiplantae</taxon>
        <taxon>Streptophyta</taxon>
        <taxon>Embryophyta</taxon>
        <taxon>Tracheophyta</taxon>
        <taxon>Spermatophyta</taxon>
        <taxon>Magnoliopsida</taxon>
        <taxon>eudicotyledons</taxon>
        <taxon>Gunneridae</taxon>
        <taxon>Pentapetalae</taxon>
        <taxon>asterids</taxon>
        <taxon>lamiids</taxon>
        <taxon>Solanales</taxon>
        <taxon>Solanaceae</taxon>
        <taxon>Solanoideae</taxon>
        <taxon>Solaneae</taxon>
        <taxon>Solanum</taxon>
    </lineage>
</organism>
<dbReference type="HOGENOM" id="CLU_208204_0_0_1"/>
<dbReference type="Proteomes" id="UP000011115">
    <property type="component" value="Unassembled WGS sequence"/>
</dbReference>
<sequence length="50" mass="5569">MLMDAMLFIGINAAISVRVSNELGLGRPMATKYSVVFQSILIGILYMKQY</sequence>
<reference evidence="2" key="1">
    <citation type="journal article" date="2011" name="Nature">
        <title>Genome sequence and analysis of the tuber crop potato.</title>
        <authorList>
            <consortium name="The Potato Genome Sequencing Consortium"/>
        </authorList>
    </citation>
    <scope>NUCLEOTIDE SEQUENCE [LARGE SCALE GENOMIC DNA]</scope>
    <source>
        <strain evidence="2">cv. DM1-3 516 R44</strain>
    </source>
</reference>
<proteinExistence type="predicted"/>
<dbReference type="EnsemblPlants" id="PGSC0003DMT400092626">
    <property type="protein sequence ID" value="PGSC0003DMT400092626"/>
    <property type="gene ID" value="PGSC0003DMG400042197"/>
</dbReference>
<dbReference type="AlphaFoldDB" id="M1DQ75"/>
<dbReference type="PaxDb" id="4113-PGSC0003DMT400092626"/>
<evidence type="ECO:0000313" key="1">
    <source>
        <dbReference type="EnsemblPlants" id="PGSC0003DMT400092626"/>
    </source>
</evidence>
<accession>M1DQ75</accession>
<evidence type="ECO:0000313" key="2">
    <source>
        <dbReference type="Proteomes" id="UP000011115"/>
    </source>
</evidence>